<comment type="catalytic activity">
    <reaction evidence="6">
        <text>L-threonyl-[protein] + ATP = 3-O-(5'-adenylyl)-L-threonyl-[protein] + diphosphate</text>
        <dbReference type="Rhea" id="RHEA:54292"/>
        <dbReference type="Rhea" id="RHEA-COMP:11060"/>
        <dbReference type="Rhea" id="RHEA-COMP:13847"/>
        <dbReference type="ChEBI" id="CHEBI:30013"/>
        <dbReference type="ChEBI" id="CHEBI:30616"/>
        <dbReference type="ChEBI" id="CHEBI:33019"/>
        <dbReference type="ChEBI" id="CHEBI:138113"/>
        <dbReference type="EC" id="2.7.7.108"/>
    </reaction>
</comment>
<reference evidence="9" key="2">
    <citation type="journal article" date="2021" name="PeerJ">
        <title>Extensive microbial diversity within the chicken gut microbiome revealed by metagenomics and culture.</title>
        <authorList>
            <person name="Gilroy R."/>
            <person name="Ravi A."/>
            <person name="Getino M."/>
            <person name="Pursley I."/>
            <person name="Horton D.L."/>
            <person name="Alikhan N.F."/>
            <person name="Baker D."/>
            <person name="Gharbi K."/>
            <person name="Hall N."/>
            <person name="Watson M."/>
            <person name="Adriaenssens E.M."/>
            <person name="Foster-Nyarko E."/>
            <person name="Jarju S."/>
            <person name="Secka A."/>
            <person name="Antonio M."/>
            <person name="Oren A."/>
            <person name="Chaudhuri R.R."/>
            <person name="La Ragione R."/>
            <person name="Hildebrand F."/>
            <person name="Pallen M.J."/>
        </authorList>
    </citation>
    <scope>NUCLEOTIDE SEQUENCE</scope>
    <source>
        <strain evidence="9">CHK195-26880</strain>
    </source>
</reference>
<evidence type="ECO:0000313" key="9">
    <source>
        <dbReference type="EMBL" id="HIT37445.1"/>
    </source>
</evidence>
<proteinExistence type="predicted"/>
<keyword evidence="2" id="KW-0548">Nucleotidyltransferase</keyword>
<protein>
    <recommendedName>
        <fullName evidence="5">protein adenylyltransferase</fullName>
        <ecNumber evidence="5">2.7.7.108</ecNumber>
    </recommendedName>
</protein>
<dbReference type="Gene3D" id="1.10.3290.10">
    <property type="entry name" value="Fido-like domain"/>
    <property type="match status" value="1"/>
</dbReference>
<evidence type="ECO:0000256" key="2">
    <source>
        <dbReference type="ARBA" id="ARBA00022695"/>
    </source>
</evidence>
<dbReference type="PANTHER" id="PTHR39560">
    <property type="entry name" value="PROTEIN ADENYLYLTRANSFERASE FIC-RELATED"/>
    <property type="match status" value="1"/>
</dbReference>
<dbReference type="AlphaFoldDB" id="A0A9D1GA82"/>
<dbReference type="PROSITE" id="PS51459">
    <property type="entry name" value="FIDO"/>
    <property type="match status" value="1"/>
</dbReference>
<evidence type="ECO:0000313" key="10">
    <source>
        <dbReference type="Proteomes" id="UP000886833"/>
    </source>
</evidence>
<reference evidence="9" key="1">
    <citation type="submission" date="2020-10" db="EMBL/GenBank/DDBJ databases">
        <authorList>
            <person name="Gilroy R."/>
        </authorList>
    </citation>
    <scope>NUCLEOTIDE SEQUENCE</scope>
    <source>
        <strain evidence="9">CHK195-26880</strain>
    </source>
</reference>
<dbReference type="EC" id="2.7.7.108" evidence="5"/>
<keyword evidence="4" id="KW-0067">ATP-binding</keyword>
<dbReference type="GO" id="GO:0051302">
    <property type="term" value="P:regulation of cell division"/>
    <property type="evidence" value="ECO:0007669"/>
    <property type="project" value="TreeGrafter"/>
</dbReference>
<dbReference type="Proteomes" id="UP000886833">
    <property type="component" value="Unassembled WGS sequence"/>
</dbReference>
<comment type="catalytic activity">
    <reaction evidence="7">
        <text>L-tyrosyl-[protein] + ATP = O-(5'-adenylyl)-L-tyrosyl-[protein] + diphosphate</text>
        <dbReference type="Rhea" id="RHEA:54288"/>
        <dbReference type="Rhea" id="RHEA-COMP:10136"/>
        <dbReference type="Rhea" id="RHEA-COMP:13846"/>
        <dbReference type="ChEBI" id="CHEBI:30616"/>
        <dbReference type="ChEBI" id="CHEBI:33019"/>
        <dbReference type="ChEBI" id="CHEBI:46858"/>
        <dbReference type="ChEBI" id="CHEBI:83624"/>
        <dbReference type="EC" id="2.7.7.108"/>
    </reaction>
</comment>
<dbReference type="Pfam" id="PF02661">
    <property type="entry name" value="Fic"/>
    <property type="match status" value="1"/>
</dbReference>
<feature type="domain" description="Fido" evidence="8">
    <location>
        <begin position="105"/>
        <end position="258"/>
    </location>
</feature>
<dbReference type="InterPro" id="IPR003812">
    <property type="entry name" value="Fido"/>
</dbReference>
<dbReference type="EMBL" id="DVKQ01000041">
    <property type="protein sequence ID" value="HIT37445.1"/>
    <property type="molecule type" value="Genomic_DNA"/>
</dbReference>
<organism evidence="9 10">
    <name type="scientific">Candidatus Onthousia faecipullorum</name>
    <dbReference type="NCBI Taxonomy" id="2840887"/>
    <lineage>
        <taxon>Bacteria</taxon>
        <taxon>Bacillati</taxon>
        <taxon>Bacillota</taxon>
        <taxon>Bacilli</taxon>
        <taxon>Candidatus Onthousia</taxon>
    </lineage>
</organism>
<dbReference type="SUPFAM" id="SSF140931">
    <property type="entry name" value="Fic-like"/>
    <property type="match status" value="1"/>
</dbReference>
<dbReference type="InterPro" id="IPR033788">
    <property type="entry name" value="VbhA-like"/>
</dbReference>
<comment type="caution">
    <text evidence="9">The sequence shown here is derived from an EMBL/GenBank/DDBJ whole genome shotgun (WGS) entry which is preliminary data.</text>
</comment>
<evidence type="ECO:0000256" key="5">
    <source>
        <dbReference type="ARBA" id="ARBA00034531"/>
    </source>
</evidence>
<evidence type="ECO:0000256" key="6">
    <source>
        <dbReference type="ARBA" id="ARBA00047939"/>
    </source>
</evidence>
<evidence type="ECO:0000259" key="8">
    <source>
        <dbReference type="PROSITE" id="PS51459"/>
    </source>
</evidence>
<dbReference type="InterPro" id="IPR036597">
    <property type="entry name" value="Fido-like_dom_sf"/>
</dbReference>
<name>A0A9D1GA82_9FIRM</name>
<dbReference type="GO" id="GO:0005524">
    <property type="term" value="F:ATP binding"/>
    <property type="evidence" value="ECO:0007669"/>
    <property type="project" value="UniProtKB-KW"/>
</dbReference>
<dbReference type="GO" id="GO:0070733">
    <property type="term" value="F:AMPylase activity"/>
    <property type="evidence" value="ECO:0007669"/>
    <property type="project" value="UniProtKB-EC"/>
</dbReference>
<dbReference type="CDD" id="cd11586">
    <property type="entry name" value="VbhA_like"/>
    <property type="match status" value="1"/>
</dbReference>
<evidence type="ECO:0000256" key="1">
    <source>
        <dbReference type="ARBA" id="ARBA00022679"/>
    </source>
</evidence>
<dbReference type="PANTHER" id="PTHR39560:SF1">
    <property type="entry name" value="PROTEIN ADENYLYLTRANSFERASE FIC-RELATED"/>
    <property type="match status" value="1"/>
</dbReference>
<sequence>MSERDFDSSINQYNKIDNPKGYVKQLEWDMAIGLQEVDNLKPSKYLEQIKEKNVLGELTIEEVEKSLKEYYVEKSKQNNINHNELECDFVSMRIVELLGKDAFELSVDYLKYIHKYLFQDVYEFAGEFRNINFSKHEIILNNDSVAYGDYKTLKESLEYDISLEKKKNYKDMSIVDVIKSITDFSSNIWQVHPFREGNTRTTALFIEKYLISLGYNVDNSLFKDKSVYFRNALVRSNYFNNDLNIKEDKSYLIKFYENLLLGKNNNLHSEDLIVKELF</sequence>
<gene>
    <name evidence="9" type="ORF">IAB59_03070</name>
</gene>
<evidence type="ECO:0000256" key="3">
    <source>
        <dbReference type="ARBA" id="ARBA00022741"/>
    </source>
</evidence>
<keyword evidence="3" id="KW-0547">Nucleotide-binding</keyword>
<evidence type="ECO:0000256" key="7">
    <source>
        <dbReference type="ARBA" id="ARBA00048696"/>
    </source>
</evidence>
<keyword evidence="1" id="KW-0808">Transferase</keyword>
<evidence type="ECO:0000256" key="4">
    <source>
        <dbReference type="ARBA" id="ARBA00022840"/>
    </source>
</evidence>
<accession>A0A9D1GA82</accession>